<sequence>MNIHTPSSSPPKLYKFHEPAPHFVQKSILDEEPAWVVDIALQALQDSGIEPAEWGALLYRRMGVPITIKDYFYLIPDDNITAASDILTSLGLPLSKPSRLHMLSEGDMAAKGIHHRISRSTLPSSVSHIVLYPLSFSTVLPSELERRPPLHISSSYRCPTIMVPRRTATYASLIRMMSRYSQHCATRTLLSSDLSELVGYDLLSLEGGYVDPEDSAEWERLDIDGRIQRAVALVRQWSWEEEWREGEQWIGDALAWIVEGTADIANLPCAP</sequence>
<protein>
    <submittedName>
        <fullName evidence="1">Uncharacterized protein</fullName>
    </submittedName>
</protein>
<name>A0A409YHJ4_9AGAR</name>
<comment type="caution">
    <text evidence="1">The sequence shown here is derived from an EMBL/GenBank/DDBJ whole genome shotgun (WGS) entry which is preliminary data.</text>
</comment>
<reference evidence="1 2" key="1">
    <citation type="journal article" date="2018" name="Evol. Lett.">
        <title>Horizontal gene cluster transfer increased hallucinogenic mushroom diversity.</title>
        <authorList>
            <person name="Reynolds H.T."/>
            <person name="Vijayakumar V."/>
            <person name="Gluck-Thaler E."/>
            <person name="Korotkin H.B."/>
            <person name="Matheny P.B."/>
            <person name="Slot J.C."/>
        </authorList>
    </citation>
    <scope>NUCLEOTIDE SEQUENCE [LARGE SCALE GENOMIC DNA]</scope>
    <source>
        <strain evidence="1 2">2629</strain>
    </source>
</reference>
<dbReference type="Proteomes" id="UP000284842">
    <property type="component" value="Unassembled WGS sequence"/>
</dbReference>
<proteinExistence type="predicted"/>
<dbReference type="AlphaFoldDB" id="A0A409YHJ4"/>
<dbReference type="InParanoid" id="A0A409YHJ4"/>
<dbReference type="EMBL" id="NHTK01001168">
    <property type="protein sequence ID" value="PPR02497.1"/>
    <property type="molecule type" value="Genomic_DNA"/>
</dbReference>
<accession>A0A409YHJ4</accession>
<evidence type="ECO:0000313" key="1">
    <source>
        <dbReference type="EMBL" id="PPR02497.1"/>
    </source>
</evidence>
<keyword evidence="2" id="KW-1185">Reference proteome</keyword>
<evidence type="ECO:0000313" key="2">
    <source>
        <dbReference type="Proteomes" id="UP000284842"/>
    </source>
</evidence>
<gene>
    <name evidence="1" type="ORF">CVT24_002046</name>
</gene>
<organism evidence="1 2">
    <name type="scientific">Panaeolus cyanescens</name>
    <dbReference type="NCBI Taxonomy" id="181874"/>
    <lineage>
        <taxon>Eukaryota</taxon>
        <taxon>Fungi</taxon>
        <taxon>Dikarya</taxon>
        <taxon>Basidiomycota</taxon>
        <taxon>Agaricomycotina</taxon>
        <taxon>Agaricomycetes</taxon>
        <taxon>Agaricomycetidae</taxon>
        <taxon>Agaricales</taxon>
        <taxon>Agaricineae</taxon>
        <taxon>Galeropsidaceae</taxon>
        <taxon>Panaeolus</taxon>
    </lineage>
</organism>
<dbReference type="OrthoDB" id="4202165at2759"/>